<keyword evidence="1" id="KW-0175">Coiled coil</keyword>
<sequence length="293" mass="33584">MTKKIFITSLLVTSVFILFAGSVSAVTPPQDDRLDRERFLHNEKAQELIKEKEQELADRLIEAKSKQKAIVTPPQKDRLDRRRYLGAMEQYNETVDQYKVSKEKLLEMRAQYAQSKDAENKKQFEDQAKKYLTKTVESLVQRLQRIKTWASNHPNISVDVQDNIVTKMDEQIARLNGQLDNLDNKSLDELKVLAQAVREQLGDYNNAVKEAVQMAQASYVNKVWGNAQNLLARLFSNVNILEGKGINVVKAREILSRATEKLSGEPSREMILEAYNDLRVLVTHLKNAITQNQ</sequence>
<evidence type="ECO:0000313" key="3">
    <source>
        <dbReference type="EMBL" id="PIZ94725.1"/>
    </source>
</evidence>
<dbReference type="EMBL" id="PFPK01000034">
    <property type="protein sequence ID" value="PIZ94725.1"/>
    <property type="molecule type" value="Genomic_DNA"/>
</dbReference>
<protein>
    <recommendedName>
        <fullName evidence="5">DUF5667 domain-containing protein</fullName>
    </recommendedName>
</protein>
<proteinExistence type="predicted"/>
<comment type="caution">
    <text evidence="3">The sequence shown here is derived from an EMBL/GenBank/DDBJ whole genome shotgun (WGS) entry which is preliminary data.</text>
</comment>
<feature type="chain" id="PRO_5014870012" description="DUF5667 domain-containing protein" evidence="2">
    <location>
        <begin position="26"/>
        <end position="293"/>
    </location>
</feature>
<keyword evidence="2" id="KW-0732">Signal</keyword>
<gene>
    <name evidence="3" type="ORF">COX81_02865</name>
</gene>
<evidence type="ECO:0000313" key="4">
    <source>
        <dbReference type="Proteomes" id="UP000228568"/>
    </source>
</evidence>
<accession>A0A2M7V7L0</accession>
<feature type="coiled-coil region" evidence="1">
    <location>
        <begin position="165"/>
        <end position="207"/>
    </location>
</feature>
<reference evidence="4" key="1">
    <citation type="submission" date="2017-09" db="EMBL/GenBank/DDBJ databases">
        <title>Depth-based differentiation of microbial function through sediment-hosted aquifers and enrichment of novel symbionts in the deep terrestrial subsurface.</title>
        <authorList>
            <person name="Probst A.J."/>
            <person name="Ladd B."/>
            <person name="Jarett J.K."/>
            <person name="Geller-Mcgrath D.E."/>
            <person name="Sieber C.M.K."/>
            <person name="Emerson J.B."/>
            <person name="Anantharaman K."/>
            <person name="Thomas B.C."/>
            <person name="Malmstrom R."/>
            <person name="Stieglmeier M."/>
            <person name="Klingl A."/>
            <person name="Woyke T."/>
            <person name="Ryan C.M."/>
            <person name="Banfield J.F."/>
        </authorList>
    </citation>
    <scope>NUCLEOTIDE SEQUENCE [LARGE SCALE GENOMIC DNA]</scope>
</reference>
<name>A0A2M7V7L0_9BACT</name>
<dbReference type="Proteomes" id="UP000228568">
    <property type="component" value="Unassembled WGS sequence"/>
</dbReference>
<feature type="signal peptide" evidence="2">
    <location>
        <begin position="1"/>
        <end position="25"/>
    </location>
</feature>
<evidence type="ECO:0000256" key="1">
    <source>
        <dbReference type="SAM" id="Coils"/>
    </source>
</evidence>
<evidence type="ECO:0008006" key="5">
    <source>
        <dbReference type="Google" id="ProtNLM"/>
    </source>
</evidence>
<evidence type="ECO:0000256" key="2">
    <source>
        <dbReference type="SAM" id="SignalP"/>
    </source>
</evidence>
<organism evidence="3 4">
    <name type="scientific">Candidatus Magasanikbacteria bacterium CG_4_10_14_0_2_um_filter_37_12</name>
    <dbReference type="NCBI Taxonomy" id="1974637"/>
    <lineage>
        <taxon>Bacteria</taxon>
        <taxon>Candidatus Magasanikiibacteriota</taxon>
    </lineage>
</organism>
<dbReference type="AlphaFoldDB" id="A0A2M7V7L0"/>